<feature type="coiled-coil region" evidence="1">
    <location>
        <begin position="121"/>
        <end position="148"/>
    </location>
</feature>
<evidence type="ECO:0008006" key="4">
    <source>
        <dbReference type="Google" id="ProtNLM"/>
    </source>
</evidence>
<accession>V3ZJU3</accession>
<keyword evidence="1" id="KW-0175">Coiled coil</keyword>
<dbReference type="EMBL" id="KB203854">
    <property type="protein sequence ID" value="ESO82650.1"/>
    <property type="molecule type" value="Genomic_DNA"/>
</dbReference>
<protein>
    <recommendedName>
        <fullName evidence="4">CCHC-type domain-containing protein</fullName>
    </recommendedName>
</protein>
<dbReference type="GeneID" id="20236787"/>
<dbReference type="KEGG" id="lgi:LOTGIDRAFT_155663"/>
<name>V3ZJU3_LOTGI</name>
<evidence type="ECO:0000256" key="1">
    <source>
        <dbReference type="SAM" id="Coils"/>
    </source>
</evidence>
<evidence type="ECO:0000313" key="2">
    <source>
        <dbReference type="EMBL" id="ESO82650.1"/>
    </source>
</evidence>
<sequence>METLLRIIEVHKLKSPPEGCSLYEVIDMVDRYRKPEIRRVRINNDFLKRDINPSSACERGKYTKFRQHILSDDFQDEVLIEKLNEIVIRDTERKGKVGKKRSEMVATVEIKEERKSKDKGNAVLVNEIKSLQEQFTELKELVKQQSQTQPTFQPITQTRPRQYKRSCFQCYKDGSQDCRHCWRCGSVSHFRFNCRANLSGNDQGSHPGGRM</sequence>
<dbReference type="HOGENOM" id="CLU_1306117_0_0_1"/>
<organism evidence="2 3">
    <name type="scientific">Lottia gigantea</name>
    <name type="common">Giant owl limpet</name>
    <dbReference type="NCBI Taxonomy" id="225164"/>
    <lineage>
        <taxon>Eukaryota</taxon>
        <taxon>Metazoa</taxon>
        <taxon>Spiralia</taxon>
        <taxon>Lophotrochozoa</taxon>
        <taxon>Mollusca</taxon>
        <taxon>Gastropoda</taxon>
        <taxon>Patellogastropoda</taxon>
        <taxon>Lottioidea</taxon>
        <taxon>Lottiidae</taxon>
        <taxon>Lottia</taxon>
    </lineage>
</organism>
<dbReference type="AlphaFoldDB" id="V3ZJU3"/>
<evidence type="ECO:0000313" key="3">
    <source>
        <dbReference type="Proteomes" id="UP000030746"/>
    </source>
</evidence>
<dbReference type="CTD" id="20236787"/>
<reference evidence="2 3" key="1">
    <citation type="journal article" date="2013" name="Nature">
        <title>Insights into bilaterian evolution from three spiralian genomes.</title>
        <authorList>
            <person name="Simakov O."/>
            <person name="Marletaz F."/>
            <person name="Cho S.J."/>
            <person name="Edsinger-Gonzales E."/>
            <person name="Havlak P."/>
            <person name="Hellsten U."/>
            <person name="Kuo D.H."/>
            <person name="Larsson T."/>
            <person name="Lv J."/>
            <person name="Arendt D."/>
            <person name="Savage R."/>
            <person name="Osoegawa K."/>
            <person name="de Jong P."/>
            <person name="Grimwood J."/>
            <person name="Chapman J.A."/>
            <person name="Shapiro H."/>
            <person name="Aerts A."/>
            <person name="Otillar R.P."/>
            <person name="Terry A.Y."/>
            <person name="Boore J.L."/>
            <person name="Grigoriev I.V."/>
            <person name="Lindberg D.R."/>
            <person name="Seaver E.C."/>
            <person name="Weisblat D.A."/>
            <person name="Putnam N.H."/>
            <person name="Rokhsar D.S."/>
        </authorList>
    </citation>
    <scope>NUCLEOTIDE SEQUENCE [LARGE SCALE GENOMIC DNA]</scope>
</reference>
<proteinExistence type="predicted"/>
<gene>
    <name evidence="2" type="ORF">LOTGIDRAFT_155663</name>
</gene>
<keyword evidence="3" id="KW-1185">Reference proteome</keyword>
<dbReference type="Proteomes" id="UP000030746">
    <property type="component" value="Unassembled WGS sequence"/>
</dbReference>
<dbReference type="RefSeq" id="XP_009066454.1">
    <property type="nucleotide sequence ID" value="XM_009068206.1"/>
</dbReference>